<gene>
    <name evidence="3" type="ORF">JYZ213_LOCUS16711</name>
    <name evidence="4" type="ORF">OXD698_LOCUS14636</name>
</gene>
<proteinExistence type="predicted"/>
<reference evidence="3" key="1">
    <citation type="submission" date="2021-02" db="EMBL/GenBank/DDBJ databases">
        <authorList>
            <person name="Nowell W R."/>
        </authorList>
    </citation>
    <scope>NUCLEOTIDE SEQUENCE</scope>
</reference>
<dbReference type="Proteomes" id="UP000663845">
    <property type="component" value="Unassembled WGS sequence"/>
</dbReference>
<keyword evidence="1" id="KW-0175">Coiled coil</keyword>
<dbReference type="EMBL" id="CAJNOG010000151">
    <property type="protein sequence ID" value="CAF1014401.1"/>
    <property type="molecule type" value="Genomic_DNA"/>
</dbReference>
<dbReference type="InterPro" id="IPR035979">
    <property type="entry name" value="RBD_domain_sf"/>
</dbReference>
<protein>
    <recommendedName>
        <fullName evidence="6">RRM domain-containing protein</fullName>
    </recommendedName>
</protein>
<sequence>MTCLPNNNRCKLLVLDIDINQLNSDDLRRFFIPYGPIESVEIFPRCSAAIIYFVSYLIVDRLVSYRTYLIHQNYVRLRRFRLDQTNWNIDCRTLRVKFNTTTNNKLTESSLSHCFKEYQSYIEKITVFPNNHGLILFSDYNYVDQLLLLPSNVYQINNKTLTLERMIQKKRDPIVGRLLNQIKYLSKQIQDKSNHSRDDIEQLEAEIFILKNENAQLKSKQLNQNIKTRRRVLVDISNRCSNEQYHRKRRSRSNSSEKQIKRR</sequence>
<dbReference type="Proteomes" id="UP000663844">
    <property type="component" value="Unassembled WGS sequence"/>
</dbReference>
<feature type="region of interest" description="Disordered" evidence="2">
    <location>
        <begin position="243"/>
        <end position="263"/>
    </location>
</feature>
<comment type="caution">
    <text evidence="3">The sequence shown here is derived from an EMBL/GenBank/DDBJ whole genome shotgun (WGS) entry which is preliminary data.</text>
</comment>
<evidence type="ECO:0000256" key="1">
    <source>
        <dbReference type="SAM" id="Coils"/>
    </source>
</evidence>
<evidence type="ECO:0000313" key="4">
    <source>
        <dbReference type="EMBL" id="CAF3736951.1"/>
    </source>
</evidence>
<evidence type="ECO:0008006" key="6">
    <source>
        <dbReference type="Google" id="ProtNLM"/>
    </source>
</evidence>
<dbReference type="AlphaFoldDB" id="A0A814HSR7"/>
<evidence type="ECO:0000256" key="2">
    <source>
        <dbReference type="SAM" id="MobiDB-lite"/>
    </source>
</evidence>
<dbReference type="GO" id="GO:0003676">
    <property type="term" value="F:nucleic acid binding"/>
    <property type="evidence" value="ECO:0007669"/>
    <property type="project" value="InterPro"/>
</dbReference>
<name>A0A814HSR7_9BILA</name>
<accession>A0A814HSR7</accession>
<feature type="coiled-coil region" evidence="1">
    <location>
        <begin position="186"/>
        <end position="220"/>
    </location>
</feature>
<evidence type="ECO:0000313" key="3">
    <source>
        <dbReference type="EMBL" id="CAF1014401.1"/>
    </source>
</evidence>
<organism evidence="3 5">
    <name type="scientific">Adineta steineri</name>
    <dbReference type="NCBI Taxonomy" id="433720"/>
    <lineage>
        <taxon>Eukaryota</taxon>
        <taxon>Metazoa</taxon>
        <taxon>Spiralia</taxon>
        <taxon>Gnathifera</taxon>
        <taxon>Rotifera</taxon>
        <taxon>Eurotatoria</taxon>
        <taxon>Bdelloidea</taxon>
        <taxon>Adinetida</taxon>
        <taxon>Adinetidae</taxon>
        <taxon>Adineta</taxon>
    </lineage>
</organism>
<dbReference type="SUPFAM" id="SSF54928">
    <property type="entry name" value="RNA-binding domain, RBD"/>
    <property type="match status" value="1"/>
</dbReference>
<evidence type="ECO:0000313" key="5">
    <source>
        <dbReference type="Proteomes" id="UP000663845"/>
    </source>
</evidence>
<dbReference type="EMBL" id="CAJOAZ010000930">
    <property type="protein sequence ID" value="CAF3736951.1"/>
    <property type="molecule type" value="Genomic_DNA"/>
</dbReference>